<evidence type="ECO:0000259" key="1">
    <source>
        <dbReference type="Pfam" id="PF04389"/>
    </source>
</evidence>
<keyword evidence="3" id="KW-1185">Reference proteome</keyword>
<reference evidence="3" key="1">
    <citation type="journal article" date="2019" name="Int. J. Syst. Evol. Microbiol.">
        <title>The Global Catalogue of Microorganisms (GCM) 10K type strain sequencing project: providing services to taxonomists for standard genome sequencing and annotation.</title>
        <authorList>
            <consortium name="The Broad Institute Genomics Platform"/>
            <consortium name="The Broad Institute Genome Sequencing Center for Infectious Disease"/>
            <person name="Wu L."/>
            <person name="Ma J."/>
        </authorList>
    </citation>
    <scope>NUCLEOTIDE SEQUENCE [LARGE SCALE GENOMIC DNA]</scope>
    <source>
        <strain evidence="3">KCTC 42456</strain>
    </source>
</reference>
<feature type="domain" description="Peptidase M28" evidence="1">
    <location>
        <begin position="10"/>
        <end position="59"/>
    </location>
</feature>
<proteinExistence type="predicted"/>
<dbReference type="InterPro" id="IPR007484">
    <property type="entry name" value="Peptidase_M28"/>
</dbReference>
<comment type="caution">
    <text evidence="2">The sequence shown here is derived from an EMBL/GenBank/DDBJ whole genome shotgun (WGS) entry which is preliminary data.</text>
</comment>
<gene>
    <name evidence="2" type="ORF">ACFSSE_06150</name>
</gene>
<dbReference type="Gene3D" id="3.40.630.10">
    <property type="entry name" value="Zn peptidases"/>
    <property type="match status" value="1"/>
</dbReference>
<protein>
    <submittedName>
        <fullName evidence="2">M28 family peptidase</fullName>
    </submittedName>
</protein>
<dbReference type="EMBL" id="JBHULV010000020">
    <property type="protein sequence ID" value="MFD2731281.1"/>
    <property type="molecule type" value="Genomic_DNA"/>
</dbReference>
<sequence length="81" mass="9533">MKFKCVDPANQSDHYSFHQKKIPFIYFGVEDHKDYHKPTDDFESINQEFYTNSVSAILDIIKNIDQNVSLKTMFNNSKVIN</sequence>
<dbReference type="RefSeq" id="WP_379043997.1">
    <property type="nucleotide sequence ID" value="NZ_JBHSKW010000033.1"/>
</dbReference>
<name>A0ABW5TQB5_9SPHI</name>
<evidence type="ECO:0000313" key="3">
    <source>
        <dbReference type="Proteomes" id="UP001597546"/>
    </source>
</evidence>
<evidence type="ECO:0000313" key="2">
    <source>
        <dbReference type="EMBL" id="MFD2731281.1"/>
    </source>
</evidence>
<dbReference type="Proteomes" id="UP001597546">
    <property type="component" value="Unassembled WGS sequence"/>
</dbReference>
<accession>A0ABW5TQB5</accession>
<dbReference type="Pfam" id="PF04389">
    <property type="entry name" value="Peptidase_M28"/>
    <property type="match status" value="1"/>
</dbReference>
<dbReference type="SUPFAM" id="SSF53187">
    <property type="entry name" value="Zn-dependent exopeptidases"/>
    <property type="match status" value="1"/>
</dbReference>
<organism evidence="2 3">
    <name type="scientific">Pedobacter alpinus</name>
    <dbReference type="NCBI Taxonomy" id="1590643"/>
    <lineage>
        <taxon>Bacteria</taxon>
        <taxon>Pseudomonadati</taxon>
        <taxon>Bacteroidota</taxon>
        <taxon>Sphingobacteriia</taxon>
        <taxon>Sphingobacteriales</taxon>
        <taxon>Sphingobacteriaceae</taxon>
        <taxon>Pedobacter</taxon>
    </lineage>
</organism>